<comment type="subcellular location">
    <subcellularLocation>
        <location evidence="10">Cell membrane</location>
        <topology evidence="10">Peripheral membrane protein</topology>
        <orientation evidence="10">Cytoplasmic side</orientation>
    </subcellularLocation>
</comment>
<gene>
    <name evidence="10 15" type="primary">murG</name>
    <name evidence="15" type="ORF">HYY20_11455</name>
</gene>
<comment type="similarity">
    <text evidence="10">Belongs to the glycosyltransferase 28 family. MurG subfamily.</text>
</comment>
<keyword evidence="12" id="KW-0812">Transmembrane</keyword>
<evidence type="ECO:0000313" key="16">
    <source>
        <dbReference type="Proteomes" id="UP000769766"/>
    </source>
</evidence>
<comment type="catalytic activity">
    <reaction evidence="10">
        <text>di-trans,octa-cis-undecaprenyl diphospho-N-acetyl-alpha-D-muramoyl-L-alanyl-D-glutamyl-meso-2,6-diaminopimeloyl-D-alanyl-D-alanine + UDP-N-acetyl-alpha-D-glucosamine = di-trans,octa-cis-undecaprenyl diphospho-[N-acetyl-alpha-D-glucosaminyl-(1-&gt;4)]-N-acetyl-alpha-D-muramoyl-L-alanyl-D-glutamyl-meso-2,6-diaminopimeloyl-D-alanyl-D-alanine + UDP + H(+)</text>
        <dbReference type="Rhea" id="RHEA:31227"/>
        <dbReference type="ChEBI" id="CHEBI:15378"/>
        <dbReference type="ChEBI" id="CHEBI:57705"/>
        <dbReference type="ChEBI" id="CHEBI:58223"/>
        <dbReference type="ChEBI" id="CHEBI:61387"/>
        <dbReference type="ChEBI" id="CHEBI:61388"/>
        <dbReference type="EC" id="2.4.1.227"/>
    </reaction>
</comment>
<evidence type="ECO:0000256" key="7">
    <source>
        <dbReference type="ARBA" id="ARBA00023136"/>
    </source>
</evidence>
<keyword evidence="12" id="KW-1133">Transmembrane helix</keyword>
<feature type="binding site" evidence="10">
    <location>
        <position position="124"/>
    </location>
    <ligand>
        <name>UDP-N-acetyl-alpha-D-glucosamine</name>
        <dbReference type="ChEBI" id="CHEBI:57705"/>
    </ligand>
</feature>
<dbReference type="InterPro" id="IPR004276">
    <property type="entry name" value="GlycoTrans_28_N"/>
</dbReference>
<comment type="caution">
    <text evidence="15">The sequence shown here is derived from an EMBL/GenBank/DDBJ whole genome shotgun (WGS) entry which is preliminary data.</text>
</comment>
<dbReference type="GO" id="GO:0005975">
    <property type="term" value="P:carbohydrate metabolic process"/>
    <property type="evidence" value="ECO:0007669"/>
    <property type="project" value="InterPro"/>
</dbReference>
<dbReference type="NCBIfam" id="TIGR01133">
    <property type="entry name" value="murG"/>
    <property type="match status" value="1"/>
</dbReference>
<keyword evidence="5 10" id="KW-0133">Cell shape</keyword>
<feature type="binding site" evidence="10">
    <location>
        <position position="308"/>
    </location>
    <ligand>
        <name>UDP-N-acetyl-alpha-D-glucosamine</name>
        <dbReference type="ChEBI" id="CHEBI:57705"/>
    </ligand>
</feature>
<feature type="binding site" evidence="10">
    <location>
        <position position="208"/>
    </location>
    <ligand>
        <name>UDP-N-acetyl-alpha-D-glucosamine</name>
        <dbReference type="ChEBI" id="CHEBI:57705"/>
    </ligand>
</feature>
<dbReference type="HAMAP" id="MF_00033">
    <property type="entry name" value="MurG"/>
    <property type="match status" value="1"/>
</dbReference>
<keyword evidence="1 10" id="KW-1003">Cell membrane</keyword>
<dbReference type="InterPro" id="IPR007235">
    <property type="entry name" value="Glyco_trans_28_C"/>
</dbReference>
<dbReference type="Pfam" id="PF04101">
    <property type="entry name" value="Glyco_tran_28_C"/>
    <property type="match status" value="1"/>
</dbReference>
<feature type="binding site" evidence="10">
    <location>
        <begin position="10"/>
        <end position="12"/>
    </location>
    <ligand>
        <name>UDP-N-acetyl-alpha-D-glucosamine</name>
        <dbReference type="ChEBI" id="CHEBI:57705"/>
    </ligand>
</feature>
<keyword evidence="4 10" id="KW-0808">Transferase</keyword>
<reference evidence="15" key="1">
    <citation type="submission" date="2020-07" db="EMBL/GenBank/DDBJ databases">
        <title>Huge and variable diversity of episymbiotic CPR bacteria and DPANN archaea in groundwater ecosystems.</title>
        <authorList>
            <person name="He C.Y."/>
            <person name="Keren R."/>
            <person name="Whittaker M."/>
            <person name="Farag I.F."/>
            <person name="Doudna J."/>
            <person name="Cate J.H.D."/>
            <person name="Banfield J.F."/>
        </authorList>
    </citation>
    <scope>NUCLEOTIDE SEQUENCE</scope>
    <source>
        <strain evidence="15">NC_groundwater_672_Ag_B-0.1um_62_36</strain>
    </source>
</reference>
<evidence type="ECO:0000313" key="15">
    <source>
        <dbReference type="EMBL" id="MBI2877489.1"/>
    </source>
</evidence>
<evidence type="ECO:0000259" key="14">
    <source>
        <dbReference type="Pfam" id="PF04101"/>
    </source>
</evidence>
<dbReference type="GO" id="GO:0008360">
    <property type="term" value="P:regulation of cell shape"/>
    <property type="evidence" value="ECO:0007669"/>
    <property type="project" value="UniProtKB-KW"/>
</dbReference>
<evidence type="ECO:0000256" key="6">
    <source>
        <dbReference type="ARBA" id="ARBA00022984"/>
    </source>
</evidence>
<evidence type="ECO:0000256" key="1">
    <source>
        <dbReference type="ARBA" id="ARBA00022475"/>
    </source>
</evidence>
<organism evidence="15 16">
    <name type="scientific">Tectimicrobiota bacterium</name>
    <dbReference type="NCBI Taxonomy" id="2528274"/>
    <lineage>
        <taxon>Bacteria</taxon>
        <taxon>Pseudomonadati</taxon>
        <taxon>Nitrospinota/Tectimicrobiota group</taxon>
        <taxon>Candidatus Tectimicrobiota</taxon>
    </lineage>
</organism>
<comment type="pathway">
    <text evidence="10">Cell wall biogenesis; peptidoglycan biosynthesis.</text>
</comment>
<keyword evidence="7 10" id="KW-0472">Membrane</keyword>
<evidence type="ECO:0000256" key="2">
    <source>
        <dbReference type="ARBA" id="ARBA00022618"/>
    </source>
</evidence>
<dbReference type="SUPFAM" id="SSF53756">
    <property type="entry name" value="UDP-Glycosyltransferase/glycogen phosphorylase"/>
    <property type="match status" value="1"/>
</dbReference>
<protein>
    <recommendedName>
        <fullName evidence="10">UDP-N-acetylglucosamine--N-acetylmuramyl-(pentapeptide) pyrophosphoryl-undecaprenol N-acetylglucosamine transferase</fullName>
        <ecNumber evidence="10">2.4.1.227</ecNumber>
    </recommendedName>
    <alternativeName>
        <fullName evidence="10">Undecaprenyl-PP-MurNAc-pentapeptide-UDPGlcNAc GlcNAc transferase</fullName>
    </alternativeName>
</protein>
<proteinExistence type="inferred from homology"/>
<evidence type="ECO:0000256" key="12">
    <source>
        <dbReference type="SAM" id="Phobius"/>
    </source>
</evidence>
<keyword evidence="3 10" id="KW-0328">Glycosyltransferase</keyword>
<sequence length="377" mass="41487">MRIIVAGGGTGGHLYPGIALAHEFRRRNPGNQILFVGSPRGLEKTVVPREGFPLKTLMVEGLAGKSWHYVIRGLLKLPIALLQSFWILATFRPHLVVGVGGYVAGPFLLAAFLWRIPRIIQEQNVFPGATNRILAHLVNRVAISFPQSQAHFPKRKVWLTGNPIRREFLEMSRTQAPSPSHARESHPGPEGQEAGPSSHFHLLIFGGSQGAHRINLAMVEALPHLRAVPDRLRIVHQTGAQDLSIVQEGYREQGVEAEILPFIYDMADRYRWADLIVCRAGATTIAEITAAGKPALLIPFPYAIHNHQEINARALQAAGAAEMILNSDLDGERLAQALLSLMDDPSRLQAMGEKARELGRTDAAEQLVNLGYELVEC</sequence>
<comment type="function">
    <text evidence="10">Cell wall formation. Catalyzes the transfer of a GlcNAc subunit on undecaprenyl-pyrophosphoryl-MurNAc-pentapeptide (lipid intermediate I) to form undecaprenyl-pyrophosphoryl-MurNAc-(pentapeptide)GlcNAc (lipid intermediate II).</text>
</comment>
<dbReference type="GO" id="GO:0071555">
    <property type="term" value="P:cell wall organization"/>
    <property type="evidence" value="ECO:0007669"/>
    <property type="project" value="UniProtKB-KW"/>
</dbReference>
<dbReference type="GO" id="GO:0009252">
    <property type="term" value="P:peptidoglycan biosynthetic process"/>
    <property type="evidence" value="ECO:0007669"/>
    <property type="project" value="UniProtKB-UniRule"/>
</dbReference>
<keyword evidence="2 10" id="KW-0132">Cell division</keyword>
<dbReference type="CDD" id="cd03785">
    <property type="entry name" value="GT28_MurG"/>
    <property type="match status" value="1"/>
</dbReference>
<keyword evidence="6 10" id="KW-0573">Peptidoglycan synthesis</keyword>
<dbReference type="GO" id="GO:0051301">
    <property type="term" value="P:cell division"/>
    <property type="evidence" value="ECO:0007669"/>
    <property type="project" value="UniProtKB-KW"/>
</dbReference>
<feature type="transmembrane region" description="Helical" evidence="12">
    <location>
        <begin position="95"/>
        <end position="114"/>
    </location>
</feature>
<dbReference type="GO" id="GO:0050511">
    <property type="term" value="F:undecaprenyldiphospho-muramoylpentapeptide beta-N-acetylglucosaminyltransferase activity"/>
    <property type="evidence" value="ECO:0007669"/>
    <property type="project" value="UniProtKB-UniRule"/>
</dbReference>
<dbReference type="EMBL" id="JACPRF010000350">
    <property type="protein sequence ID" value="MBI2877489.1"/>
    <property type="molecule type" value="Genomic_DNA"/>
</dbReference>
<evidence type="ECO:0000256" key="3">
    <source>
        <dbReference type="ARBA" id="ARBA00022676"/>
    </source>
</evidence>
<feature type="domain" description="Glycosyltransferase family 28 N-terminal" evidence="13">
    <location>
        <begin position="3"/>
        <end position="143"/>
    </location>
</feature>
<evidence type="ECO:0000256" key="5">
    <source>
        <dbReference type="ARBA" id="ARBA00022960"/>
    </source>
</evidence>
<dbReference type="Pfam" id="PF03033">
    <property type="entry name" value="Glyco_transf_28"/>
    <property type="match status" value="1"/>
</dbReference>
<accession>A0A932CQL1</accession>
<evidence type="ECO:0000256" key="8">
    <source>
        <dbReference type="ARBA" id="ARBA00023306"/>
    </source>
</evidence>
<dbReference type="Proteomes" id="UP000769766">
    <property type="component" value="Unassembled WGS sequence"/>
</dbReference>
<feature type="domain" description="Glycosyl transferase family 28 C-terminal" evidence="14">
    <location>
        <begin position="202"/>
        <end position="367"/>
    </location>
</feature>
<dbReference type="PANTHER" id="PTHR21015">
    <property type="entry name" value="UDP-N-ACETYLGLUCOSAMINE--N-ACETYLMURAMYL-(PENTAPEPTIDE) PYROPHOSPHORYL-UNDECAPRENOL N-ACETYLGLUCOSAMINE TRANSFERASE 1"/>
    <property type="match status" value="1"/>
</dbReference>
<feature type="binding site" evidence="10">
    <location>
        <position position="165"/>
    </location>
    <ligand>
        <name>UDP-N-acetyl-alpha-D-glucosamine</name>
        <dbReference type="ChEBI" id="CHEBI:57705"/>
    </ligand>
</feature>
<evidence type="ECO:0000256" key="4">
    <source>
        <dbReference type="ARBA" id="ARBA00022679"/>
    </source>
</evidence>
<feature type="region of interest" description="Disordered" evidence="11">
    <location>
        <begin position="172"/>
        <end position="195"/>
    </location>
</feature>
<evidence type="ECO:0000259" key="13">
    <source>
        <dbReference type="Pfam" id="PF03033"/>
    </source>
</evidence>
<dbReference type="Gene3D" id="3.40.50.2000">
    <property type="entry name" value="Glycogen Phosphorylase B"/>
    <property type="match status" value="2"/>
</dbReference>
<dbReference type="GO" id="GO:0005886">
    <property type="term" value="C:plasma membrane"/>
    <property type="evidence" value="ECO:0007669"/>
    <property type="project" value="UniProtKB-SubCell"/>
</dbReference>
<keyword evidence="9 10" id="KW-0961">Cell wall biogenesis/degradation</keyword>
<evidence type="ECO:0000256" key="11">
    <source>
        <dbReference type="SAM" id="MobiDB-lite"/>
    </source>
</evidence>
<comment type="caution">
    <text evidence="10">Lacks conserved residue(s) required for the propagation of feature annotation.</text>
</comment>
<dbReference type="EC" id="2.4.1.227" evidence="10"/>
<dbReference type="InterPro" id="IPR006009">
    <property type="entry name" value="GlcNAc_MurG"/>
</dbReference>
<keyword evidence="8 10" id="KW-0131">Cell cycle</keyword>
<feature type="binding site" evidence="10">
    <location>
        <position position="263"/>
    </location>
    <ligand>
        <name>UDP-N-acetyl-alpha-D-glucosamine</name>
        <dbReference type="ChEBI" id="CHEBI:57705"/>
    </ligand>
</feature>
<evidence type="ECO:0000256" key="10">
    <source>
        <dbReference type="HAMAP-Rule" id="MF_00033"/>
    </source>
</evidence>
<dbReference type="PANTHER" id="PTHR21015:SF22">
    <property type="entry name" value="GLYCOSYLTRANSFERASE"/>
    <property type="match status" value="1"/>
</dbReference>
<dbReference type="AlphaFoldDB" id="A0A932CQL1"/>
<name>A0A932CQL1_UNCTE</name>
<evidence type="ECO:0000256" key="9">
    <source>
        <dbReference type="ARBA" id="ARBA00023316"/>
    </source>
</evidence>